<name>M6Y1C9_9LEPT</name>
<keyword evidence="1" id="KW-0812">Transmembrane</keyword>
<evidence type="ECO:0000256" key="1">
    <source>
        <dbReference type="SAM" id="Phobius"/>
    </source>
</evidence>
<accession>M6Y1C9</accession>
<keyword evidence="1" id="KW-0472">Membrane</keyword>
<dbReference type="NCBIfam" id="TIGR04388">
    <property type="entry name" value="Lepto_longest"/>
    <property type="match status" value="1"/>
</dbReference>
<dbReference type="InterPro" id="IPR030885">
    <property type="entry name" value="Lepto_longest"/>
</dbReference>
<evidence type="ECO:0000313" key="2">
    <source>
        <dbReference type="EMBL" id="EMO87485.1"/>
    </source>
</evidence>
<feature type="non-terminal residue" evidence="2">
    <location>
        <position position="198"/>
    </location>
</feature>
<evidence type="ECO:0008006" key="4">
    <source>
        <dbReference type="Google" id="ProtNLM"/>
    </source>
</evidence>
<keyword evidence="1" id="KW-1133">Transmembrane helix</keyword>
<proteinExistence type="predicted"/>
<gene>
    <name evidence="2" type="ORF">LEP1GSC024_0896</name>
</gene>
<organism evidence="2 3">
    <name type="scientific">Leptospira noguchii str. 2001034031</name>
    <dbReference type="NCBI Taxonomy" id="1193053"/>
    <lineage>
        <taxon>Bacteria</taxon>
        <taxon>Pseudomonadati</taxon>
        <taxon>Spirochaetota</taxon>
        <taxon>Spirochaetia</taxon>
        <taxon>Leptospirales</taxon>
        <taxon>Leptospiraceae</taxon>
        <taxon>Leptospira</taxon>
    </lineage>
</organism>
<evidence type="ECO:0000313" key="3">
    <source>
        <dbReference type="Proteomes" id="UP000012138"/>
    </source>
</evidence>
<dbReference type="AlphaFoldDB" id="M6Y1C9"/>
<sequence>MKVMLIKRDEGFALKGVLFKILNLGFAREIQMIISKIKNILKYLYIEKFSSFAWAARKVLLFAGNLASMVARQIAFKLSKTLSMDRHLGSERKPWLGGVISLYCFLFLVFSPLYAPPVVVPNLNTPVFNPTSLDQTFNVAGGMQTVGNWDSFVFQGVSILQTQWEAQVQAQITMMVNSVTTSDHYASVQEYQTYVYNT</sequence>
<dbReference type="Proteomes" id="UP000012138">
    <property type="component" value="Unassembled WGS sequence"/>
</dbReference>
<protein>
    <recommendedName>
        <fullName evidence="4">Large structural domain protein</fullName>
    </recommendedName>
</protein>
<reference evidence="2 3" key="1">
    <citation type="submission" date="2013-01" db="EMBL/GenBank/DDBJ databases">
        <authorList>
            <person name="Harkins D.M."/>
            <person name="Durkin A.S."/>
            <person name="Brinkac L.M."/>
            <person name="Haft D.H."/>
            <person name="Selengut J.D."/>
            <person name="Sanka R."/>
            <person name="DePew J."/>
            <person name="Purushe J."/>
            <person name="Whelen A.C."/>
            <person name="Vinetz J.M."/>
            <person name="Sutton G.G."/>
            <person name="Nierman W.C."/>
            <person name="Fouts D.E."/>
        </authorList>
    </citation>
    <scope>NUCLEOTIDE SEQUENCE [LARGE SCALE GENOMIC DNA]</scope>
    <source>
        <strain evidence="2 3">2001034031</strain>
    </source>
</reference>
<dbReference type="EMBL" id="AKXB02000151">
    <property type="protein sequence ID" value="EMO87485.1"/>
    <property type="molecule type" value="Genomic_DNA"/>
</dbReference>
<comment type="caution">
    <text evidence="2">The sequence shown here is derived from an EMBL/GenBank/DDBJ whole genome shotgun (WGS) entry which is preliminary data.</text>
</comment>
<feature type="transmembrane region" description="Helical" evidence="1">
    <location>
        <begin position="95"/>
        <end position="115"/>
    </location>
</feature>